<evidence type="ECO:0000256" key="4">
    <source>
        <dbReference type="ARBA" id="ARBA00022833"/>
    </source>
</evidence>
<dbReference type="InterPro" id="IPR007045">
    <property type="entry name" value="KduI"/>
</dbReference>
<evidence type="ECO:0000256" key="1">
    <source>
        <dbReference type="ARBA" id="ARBA00000552"/>
    </source>
</evidence>
<comment type="cofactor">
    <cofactor evidence="6">
        <name>Zn(2+)</name>
        <dbReference type="ChEBI" id="CHEBI:29105"/>
    </cofactor>
    <text evidence="6">Binds 1 zinc ion per subunit.</text>
</comment>
<comment type="catalytic activity">
    <reaction evidence="1 6">
        <text>5-dehydro-4-deoxy-D-glucuronate = 3-deoxy-D-glycero-2,5-hexodiulosonate</text>
        <dbReference type="Rhea" id="RHEA:23896"/>
        <dbReference type="ChEBI" id="CHEBI:17117"/>
        <dbReference type="ChEBI" id="CHEBI:29071"/>
        <dbReference type="EC" id="5.3.1.17"/>
    </reaction>
</comment>
<dbReference type="EC" id="5.3.1.17" evidence="6"/>
<evidence type="ECO:0000313" key="7">
    <source>
        <dbReference type="EMBL" id="QEC70600.1"/>
    </source>
</evidence>
<dbReference type="InterPro" id="IPR021120">
    <property type="entry name" value="KduI/IolB_isomerase"/>
</dbReference>
<accession>A0A5B8VGJ9</accession>
<dbReference type="PANTHER" id="PTHR38461:SF1">
    <property type="entry name" value="4-DEOXY-L-THREO-5-HEXOSULOSE-URONATE KETOL-ISOMERASE"/>
    <property type="match status" value="1"/>
</dbReference>
<sequence length="295" mass="33497">MEVRFQNSPNETKQMDTKQLRDNFLIEQLIQKDKLKLVYSHYDRVIVGGVSPVDAVVELPNEPELKADYFLQRRELGVVNLGGPGIIQAADKSYELEKLDCLYVGLHTEHVSFASKDKANPAIFYMLSAPAHSEHPTTQFAKKDAFPTETGSLETSNKRTIYRYIHADGIKSCQLVMGLTILDTGSVWNTMPAHTHTRRMEAYFYFDVPKDQRVIHLMGEPSESRHLVVNNNEAILSAPWSIHAGCGTSNYGFVWGMAGENYTYSDMDLVDIADLNNKGIRLIHLKQRYICIKHF</sequence>
<evidence type="ECO:0000313" key="8">
    <source>
        <dbReference type="Proteomes" id="UP000321291"/>
    </source>
</evidence>
<reference evidence="7 8" key="1">
    <citation type="journal article" date="2017" name="Int. J. Syst. Evol. Microbiol.">
        <title>Arachidicoccus ginsenosidivorans sp. nov., with ginsenoside-converting activity isolated from ginseng cultivating soil.</title>
        <authorList>
            <person name="Siddiqi M.Z."/>
            <person name="Aslam Z."/>
            <person name="Im W.T."/>
        </authorList>
    </citation>
    <scope>NUCLEOTIDE SEQUENCE [LARGE SCALE GENOMIC DNA]</scope>
    <source>
        <strain evidence="7 8">Gsoil 809</strain>
    </source>
</reference>
<feature type="binding site" evidence="6">
    <location>
        <position position="194"/>
    </location>
    <ligand>
        <name>Zn(2+)</name>
        <dbReference type="ChEBI" id="CHEBI:29105"/>
    </ligand>
</feature>
<dbReference type="Proteomes" id="UP000321291">
    <property type="component" value="Chromosome"/>
</dbReference>
<feature type="binding site" evidence="6">
    <location>
        <position position="196"/>
    </location>
    <ligand>
        <name>Zn(2+)</name>
        <dbReference type="ChEBI" id="CHEBI:29105"/>
    </ligand>
</feature>
<dbReference type="GO" id="GO:0045490">
    <property type="term" value="P:pectin catabolic process"/>
    <property type="evidence" value="ECO:0007669"/>
    <property type="project" value="UniProtKB-UniRule"/>
</dbReference>
<dbReference type="AlphaFoldDB" id="A0A5B8VGJ9"/>
<proteinExistence type="inferred from homology"/>
<comment type="similarity">
    <text evidence="2 6">Belongs to the KduI family.</text>
</comment>
<dbReference type="NCBIfam" id="NF002091">
    <property type="entry name" value="PRK00924.1"/>
    <property type="match status" value="1"/>
</dbReference>
<evidence type="ECO:0000256" key="6">
    <source>
        <dbReference type="HAMAP-Rule" id="MF_00687"/>
    </source>
</evidence>
<evidence type="ECO:0000256" key="3">
    <source>
        <dbReference type="ARBA" id="ARBA00022723"/>
    </source>
</evidence>
<dbReference type="InterPro" id="IPR027449">
    <property type="entry name" value="KduI_N"/>
</dbReference>
<dbReference type="SUPFAM" id="SSF51182">
    <property type="entry name" value="RmlC-like cupins"/>
    <property type="match status" value="1"/>
</dbReference>
<dbReference type="RefSeq" id="WP_146779863.1">
    <property type="nucleotide sequence ID" value="NZ_CP042434.1"/>
</dbReference>
<name>A0A5B8VGJ9_9BACT</name>
<dbReference type="PIRSF" id="PIRSF006625">
    <property type="entry name" value="KduI"/>
    <property type="match status" value="1"/>
</dbReference>
<dbReference type="GO" id="GO:0019698">
    <property type="term" value="P:D-galacturonate catabolic process"/>
    <property type="evidence" value="ECO:0007669"/>
    <property type="project" value="TreeGrafter"/>
</dbReference>
<dbReference type="GO" id="GO:0008270">
    <property type="term" value="F:zinc ion binding"/>
    <property type="evidence" value="ECO:0007669"/>
    <property type="project" value="UniProtKB-UniRule"/>
</dbReference>
<evidence type="ECO:0000256" key="5">
    <source>
        <dbReference type="ARBA" id="ARBA00023235"/>
    </source>
</evidence>
<protein>
    <recommendedName>
        <fullName evidence="6">4-deoxy-L-threo-5-hexosulose-uronate ketol-isomerase</fullName>
        <ecNumber evidence="6">5.3.1.17</ecNumber>
    </recommendedName>
    <alternativeName>
        <fullName evidence="6">5-keto-4-deoxyuronate isomerase</fullName>
    </alternativeName>
    <alternativeName>
        <fullName evidence="6">DKI isomerase</fullName>
    </alternativeName>
</protein>
<dbReference type="HAMAP" id="MF_00687">
    <property type="entry name" value="KduI"/>
    <property type="match status" value="1"/>
</dbReference>
<evidence type="ECO:0000256" key="2">
    <source>
        <dbReference type="ARBA" id="ARBA00008086"/>
    </source>
</evidence>
<feature type="binding site" evidence="6">
    <location>
        <position position="201"/>
    </location>
    <ligand>
        <name>Zn(2+)</name>
        <dbReference type="ChEBI" id="CHEBI:29105"/>
    </ligand>
</feature>
<keyword evidence="8" id="KW-1185">Reference proteome</keyword>
<dbReference type="KEGG" id="agi:FSB73_01670"/>
<keyword evidence="5 6" id="KW-0413">Isomerase</keyword>
<keyword evidence="4 6" id="KW-0862">Zinc</keyword>
<organism evidence="7 8">
    <name type="scientific">Arachidicoccus ginsenosidivorans</name>
    <dbReference type="NCBI Taxonomy" id="496057"/>
    <lineage>
        <taxon>Bacteria</taxon>
        <taxon>Pseudomonadati</taxon>
        <taxon>Bacteroidota</taxon>
        <taxon>Chitinophagia</taxon>
        <taxon>Chitinophagales</taxon>
        <taxon>Chitinophagaceae</taxon>
        <taxon>Arachidicoccus</taxon>
    </lineage>
</organism>
<dbReference type="UniPathway" id="UPA00545">
    <property type="reaction ID" value="UER00826"/>
</dbReference>
<dbReference type="Gene3D" id="2.60.120.10">
    <property type="entry name" value="Jelly Rolls"/>
    <property type="match status" value="1"/>
</dbReference>
<dbReference type="CDD" id="cd20294">
    <property type="entry name" value="cupin_KduI_N"/>
    <property type="match status" value="1"/>
</dbReference>
<keyword evidence="3 6" id="KW-0479">Metal-binding</keyword>
<dbReference type="GO" id="GO:0042840">
    <property type="term" value="P:D-glucuronate catabolic process"/>
    <property type="evidence" value="ECO:0007669"/>
    <property type="project" value="TreeGrafter"/>
</dbReference>
<dbReference type="InterPro" id="IPR011051">
    <property type="entry name" value="RmlC_Cupin_sf"/>
</dbReference>
<comment type="pathway">
    <text evidence="6">Glycan metabolism; pectin degradation; 2-dehydro-3-deoxy-D-gluconate from pectin: step 4/5.</text>
</comment>
<comment type="function">
    <text evidence="6">Catalyzes the isomerization of 5-dehydro-4-deoxy-D-glucuronate to 3-deoxy-D-glycero-2,5-hexodiulosonate.</text>
</comment>
<dbReference type="InterPro" id="IPR014710">
    <property type="entry name" value="RmlC-like_jellyroll"/>
</dbReference>
<dbReference type="EMBL" id="CP042434">
    <property type="protein sequence ID" value="QEC70600.1"/>
    <property type="molecule type" value="Genomic_DNA"/>
</dbReference>
<dbReference type="OrthoDB" id="9770644at2"/>
<gene>
    <name evidence="6 7" type="primary">kduI</name>
    <name evidence="7" type="ORF">FSB73_01670</name>
</gene>
<dbReference type="CDD" id="cd20491">
    <property type="entry name" value="cupin_KduI_C"/>
    <property type="match status" value="1"/>
</dbReference>
<dbReference type="Pfam" id="PF04962">
    <property type="entry name" value="KduI"/>
    <property type="match status" value="1"/>
</dbReference>
<dbReference type="PANTHER" id="PTHR38461">
    <property type="entry name" value="4-DEOXY-L-THREO-5-HEXOSULOSE-URONATE KETOL-ISOMERASE"/>
    <property type="match status" value="1"/>
</dbReference>
<dbReference type="GO" id="GO:0008697">
    <property type="term" value="F:4-deoxy-L-threo-5-hexosulose-uronate ketol-isomerase activity"/>
    <property type="evidence" value="ECO:0007669"/>
    <property type="project" value="UniProtKB-UniRule"/>
</dbReference>
<feature type="binding site" evidence="6">
    <location>
        <position position="243"/>
    </location>
    <ligand>
        <name>Zn(2+)</name>
        <dbReference type="ChEBI" id="CHEBI:29105"/>
    </ligand>
</feature>
<dbReference type="Gene3D" id="2.60.120.520">
    <property type="entry name" value="pectin degrading enzyme 5-keto 4- deoxyuronate isomerase, domain 1"/>
    <property type="match status" value="1"/>
</dbReference>